<protein>
    <submittedName>
        <fullName evidence="1">DUF4192 domain-containing protein</fullName>
    </submittedName>
</protein>
<keyword evidence="2" id="KW-1185">Reference proteome</keyword>
<accession>A0ABY8WSR6</accession>
<organism evidence="1 2">
    <name type="scientific">Actinoplanes oblitus</name>
    <dbReference type="NCBI Taxonomy" id="3040509"/>
    <lineage>
        <taxon>Bacteria</taxon>
        <taxon>Bacillati</taxon>
        <taxon>Actinomycetota</taxon>
        <taxon>Actinomycetes</taxon>
        <taxon>Micromonosporales</taxon>
        <taxon>Micromonosporaceae</taxon>
        <taxon>Actinoplanes</taxon>
    </lineage>
</organism>
<evidence type="ECO:0000313" key="1">
    <source>
        <dbReference type="EMBL" id="WIN00037.1"/>
    </source>
</evidence>
<sequence>MPESAYMTVRGPADLLATVPYLMGYHPRDCVVVVFVTENGRVKCVFSTDRQKPAPTIVQNSIATAISADTTAAFIIGYGPMTDRDPLIQIADRLHHAVSVQACLLVNNDRYYCLNQGCPCTPAGGAILDVSGSVMAAEMTLQGRVALPSRQDVEALAAADTEAQARTAALIAGLPSPPADPVGVVHSCMACAETAERLSDDQVALLAVALTTVDGRTAAWEATTGTAWQGALWLDLTRRVPEQYVATPANLLAWTSWRRGEPALARTALDTAATAMPGNTLSNLIGVLLNSPINPDTLPWPLPEDFDPRHLIP</sequence>
<evidence type="ECO:0000313" key="2">
    <source>
        <dbReference type="Proteomes" id="UP001240150"/>
    </source>
</evidence>
<dbReference type="RefSeq" id="WP_284921495.1">
    <property type="nucleotide sequence ID" value="NZ_CP126980.1"/>
</dbReference>
<dbReference type="InterPro" id="IPR025447">
    <property type="entry name" value="DUF4192"/>
</dbReference>
<reference evidence="1 2" key="1">
    <citation type="submission" date="2023-06" db="EMBL/GenBank/DDBJ databases">
        <authorList>
            <person name="Yushchuk O."/>
            <person name="Binda E."/>
            <person name="Ruckert-Reed C."/>
            <person name="Fedorenko V."/>
            <person name="Kalinowski J."/>
            <person name="Marinelli F."/>
        </authorList>
    </citation>
    <scope>NUCLEOTIDE SEQUENCE [LARGE SCALE GENOMIC DNA]</scope>
    <source>
        <strain evidence="1 2">NRRL 3884</strain>
    </source>
</reference>
<dbReference type="Proteomes" id="UP001240150">
    <property type="component" value="Chromosome"/>
</dbReference>
<name>A0ABY8WSR6_9ACTN</name>
<gene>
    <name evidence="1" type="ORF">ACTOB_003712</name>
</gene>
<dbReference type="Pfam" id="PF13830">
    <property type="entry name" value="DUF4192"/>
    <property type="match status" value="1"/>
</dbReference>
<proteinExistence type="predicted"/>
<dbReference type="EMBL" id="CP126980">
    <property type="protein sequence ID" value="WIN00037.1"/>
    <property type="molecule type" value="Genomic_DNA"/>
</dbReference>